<proteinExistence type="predicted"/>
<organism evidence="2 4">
    <name type="scientific">Thalassovita autumnalis</name>
    <dbReference type="NCBI Taxonomy" id="2072972"/>
    <lineage>
        <taxon>Bacteria</taxon>
        <taxon>Pseudomonadati</taxon>
        <taxon>Pseudomonadota</taxon>
        <taxon>Alphaproteobacteria</taxon>
        <taxon>Rhodobacterales</taxon>
        <taxon>Roseobacteraceae</taxon>
        <taxon>Thalassovita</taxon>
    </lineage>
</organism>
<dbReference type="PROSITE" id="PS51257">
    <property type="entry name" value="PROKAR_LIPOPROTEIN"/>
    <property type="match status" value="1"/>
</dbReference>
<dbReference type="AlphaFoldDB" id="A0A0P1FRY2"/>
<protein>
    <recommendedName>
        <fullName evidence="5">Lipoprotein</fullName>
    </recommendedName>
</protein>
<accession>A0A0P1FRY2</accession>
<evidence type="ECO:0000313" key="4">
    <source>
        <dbReference type="Proteomes" id="UP000051887"/>
    </source>
</evidence>
<dbReference type="Proteomes" id="UP000051086">
    <property type="component" value="Unassembled WGS sequence"/>
</dbReference>
<dbReference type="EMBL" id="CYSB01000009">
    <property type="protein sequence ID" value="CUH63956.1"/>
    <property type="molecule type" value="Genomic_DNA"/>
</dbReference>
<keyword evidence="3" id="KW-1185">Reference proteome</keyword>
<evidence type="ECO:0008006" key="5">
    <source>
        <dbReference type="Google" id="ProtNLM"/>
    </source>
</evidence>
<reference evidence="2 4" key="1">
    <citation type="submission" date="2015-09" db="EMBL/GenBank/DDBJ databases">
        <authorList>
            <consortium name="Swine Surveillance"/>
        </authorList>
    </citation>
    <scope>NUCLEOTIDE SEQUENCE [LARGE SCALE GENOMIC DNA]</scope>
    <source>
        <strain evidence="2 4">5120</strain>
    </source>
</reference>
<evidence type="ECO:0000313" key="2">
    <source>
        <dbReference type="EMBL" id="CUH72766.1"/>
    </source>
</evidence>
<dbReference type="EMBL" id="CYSC01000034">
    <property type="protein sequence ID" value="CUH72766.1"/>
    <property type="molecule type" value="Genomic_DNA"/>
</dbReference>
<evidence type="ECO:0000313" key="3">
    <source>
        <dbReference type="Proteomes" id="UP000051086"/>
    </source>
</evidence>
<dbReference type="OrthoDB" id="7860885at2"/>
<reference evidence="1 3" key="2">
    <citation type="submission" date="2015-09" db="EMBL/GenBank/DDBJ databases">
        <authorList>
            <person name="Rodrigo-Torres L."/>
            <person name="Arahal D.R."/>
        </authorList>
    </citation>
    <scope>NUCLEOTIDE SEQUENCE [LARGE SCALE GENOMIC DNA]</scope>
    <source>
        <strain evidence="1 3">CECT 5118</strain>
    </source>
</reference>
<dbReference type="Proteomes" id="UP000051887">
    <property type="component" value="Unassembled WGS sequence"/>
</dbReference>
<gene>
    <name evidence="1" type="ORF">TL5118_00695</name>
    <name evidence="2" type="ORF">TL5120_02563</name>
</gene>
<sequence>MIRTAIISLTAALTVAGCEASQPDALAFVPDYQGVDTRLLEGDLVSFLVAMDGARGPTDVEDYAQCAAAQYTLIRGFSFARHVRTNVEQQGGLWRADAVYTISPDLPRGAKTIDAETVVDHCVENGIPTV</sequence>
<dbReference type="RefSeq" id="WP_058243941.1">
    <property type="nucleotide sequence ID" value="NZ_CYSB01000009.1"/>
</dbReference>
<name>A0A0P1FRY2_9RHOB</name>
<evidence type="ECO:0000313" key="1">
    <source>
        <dbReference type="EMBL" id="CUH63956.1"/>
    </source>
</evidence>